<dbReference type="Proteomes" id="UP000324176">
    <property type="component" value="Unassembled WGS sequence"/>
</dbReference>
<accession>A0A5D3Y9F5</accession>
<sequence>MRQVEREAGCLIFDDTIQEKEWTDENEIMCWHYDHSKGRAVKGINVLNAWYHNGEVSVPVAFRVIHKPIQFCEVTTRQVKRASVATQK</sequence>
<dbReference type="EMBL" id="VNHT01000112">
    <property type="protein sequence ID" value="TYP71576.1"/>
    <property type="molecule type" value="Genomic_DNA"/>
</dbReference>
<comment type="caution">
    <text evidence="1">The sequence shown here is derived from an EMBL/GenBank/DDBJ whole genome shotgun (WGS) entry which is preliminary data.</text>
</comment>
<name>A0A5D3Y9F5_9PROT</name>
<proteinExistence type="predicted"/>
<organism evidence="1 2">
    <name type="scientific">Nitrosomonas communis</name>
    <dbReference type="NCBI Taxonomy" id="44574"/>
    <lineage>
        <taxon>Bacteria</taxon>
        <taxon>Pseudomonadati</taxon>
        <taxon>Pseudomonadota</taxon>
        <taxon>Betaproteobacteria</taxon>
        <taxon>Nitrosomonadales</taxon>
        <taxon>Nitrosomonadaceae</taxon>
        <taxon>Nitrosomonas</taxon>
    </lineage>
</organism>
<dbReference type="AlphaFoldDB" id="A0A5D3Y9F5"/>
<evidence type="ECO:0000313" key="2">
    <source>
        <dbReference type="Proteomes" id="UP000324176"/>
    </source>
</evidence>
<evidence type="ECO:0000313" key="1">
    <source>
        <dbReference type="EMBL" id="TYP71576.1"/>
    </source>
</evidence>
<reference evidence="1 2" key="1">
    <citation type="submission" date="2019-07" db="EMBL/GenBank/DDBJ databases">
        <title>Active sludge and wastewater microbial communities from Klosterneuburg, Austria.</title>
        <authorList>
            <person name="Wagner M."/>
        </authorList>
    </citation>
    <scope>NUCLEOTIDE SEQUENCE [LARGE SCALE GENOMIC DNA]</scope>
    <source>
        <strain evidence="1 2">Nm2</strain>
    </source>
</reference>
<gene>
    <name evidence="1" type="ORF">BCL69_11125</name>
</gene>
<protein>
    <recommendedName>
        <fullName evidence="3">DDE superfamily endonuclease</fullName>
    </recommendedName>
</protein>
<evidence type="ECO:0008006" key="3">
    <source>
        <dbReference type="Google" id="ProtNLM"/>
    </source>
</evidence>